<organism evidence="10 11">
    <name type="scientific">Gemmatimonas aurantiaca</name>
    <dbReference type="NCBI Taxonomy" id="173480"/>
    <lineage>
        <taxon>Bacteria</taxon>
        <taxon>Pseudomonadati</taxon>
        <taxon>Gemmatimonadota</taxon>
        <taxon>Gemmatimonadia</taxon>
        <taxon>Gemmatimonadales</taxon>
        <taxon>Gemmatimonadaceae</taxon>
        <taxon>Gemmatimonas</taxon>
    </lineage>
</organism>
<evidence type="ECO:0000256" key="7">
    <source>
        <dbReference type="PROSITE-ProRule" id="PRU01091"/>
    </source>
</evidence>
<dbReference type="PROSITE" id="PS50110">
    <property type="entry name" value="RESPONSE_REGULATORY"/>
    <property type="match status" value="1"/>
</dbReference>
<dbReference type="InterPro" id="IPR016032">
    <property type="entry name" value="Sig_transdc_resp-reg_C-effctor"/>
</dbReference>
<feature type="domain" description="Response regulatory" evidence="8">
    <location>
        <begin position="2"/>
        <end position="116"/>
    </location>
</feature>
<evidence type="ECO:0000256" key="3">
    <source>
        <dbReference type="ARBA" id="ARBA00023015"/>
    </source>
</evidence>
<dbReference type="Gene3D" id="3.40.50.2300">
    <property type="match status" value="1"/>
</dbReference>
<evidence type="ECO:0000313" key="11">
    <source>
        <dbReference type="Proteomes" id="UP000264071"/>
    </source>
</evidence>
<dbReference type="SUPFAM" id="SSF46894">
    <property type="entry name" value="C-terminal effector domain of the bipartite response regulators"/>
    <property type="match status" value="1"/>
</dbReference>
<evidence type="ECO:0000256" key="2">
    <source>
        <dbReference type="ARBA" id="ARBA00023012"/>
    </source>
</evidence>
<accession>A0A3D4VBS2</accession>
<keyword evidence="3" id="KW-0805">Transcription regulation</keyword>
<dbReference type="InterPro" id="IPR036388">
    <property type="entry name" value="WH-like_DNA-bd_sf"/>
</dbReference>
<dbReference type="InterPro" id="IPR001867">
    <property type="entry name" value="OmpR/PhoB-type_DNA-bd"/>
</dbReference>
<proteinExistence type="predicted"/>
<protein>
    <submittedName>
        <fullName evidence="10">DNA-binding response regulator</fullName>
    </submittedName>
</protein>
<feature type="domain" description="OmpR/PhoB-type" evidence="9">
    <location>
        <begin position="124"/>
        <end position="222"/>
    </location>
</feature>
<gene>
    <name evidence="10" type="ORF">DGD08_12765</name>
</gene>
<name>A0A3D4VBS2_9BACT</name>
<dbReference type="Pfam" id="PF00072">
    <property type="entry name" value="Response_reg"/>
    <property type="match status" value="1"/>
</dbReference>
<evidence type="ECO:0000256" key="1">
    <source>
        <dbReference type="ARBA" id="ARBA00022553"/>
    </source>
</evidence>
<evidence type="ECO:0000256" key="4">
    <source>
        <dbReference type="ARBA" id="ARBA00023125"/>
    </source>
</evidence>
<dbReference type="InterPro" id="IPR039420">
    <property type="entry name" value="WalR-like"/>
</dbReference>
<dbReference type="Gene3D" id="1.10.10.10">
    <property type="entry name" value="Winged helix-like DNA-binding domain superfamily/Winged helix DNA-binding domain"/>
    <property type="match status" value="1"/>
</dbReference>
<evidence type="ECO:0000259" key="8">
    <source>
        <dbReference type="PROSITE" id="PS50110"/>
    </source>
</evidence>
<dbReference type="InterPro" id="IPR011006">
    <property type="entry name" value="CheY-like_superfamily"/>
</dbReference>
<keyword evidence="2" id="KW-0902">Two-component regulatory system</keyword>
<dbReference type="SMART" id="SM00448">
    <property type="entry name" value="REC"/>
    <property type="match status" value="1"/>
</dbReference>
<dbReference type="GO" id="GO:0000976">
    <property type="term" value="F:transcription cis-regulatory region binding"/>
    <property type="evidence" value="ECO:0007669"/>
    <property type="project" value="TreeGrafter"/>
</dbReference>
<dbReference type="PANTHER" id="PTHR48111">
    <property type="entry name" value="REGULATOR OF RPOS"/>
    <property type="match status" value="1"/>
</dbReference>
<dbReference type="AlphaFoldDB" id="A0A3D4VBS2"/>
<dbReference type="GO" id="GO:0000156">
    <property type="term" value="F:phosphorelay response regulator activity"/>
    <property type="evidence" value="ECO:0007669"/>
    <property type="project" value="TreeGrafter"/>
</dbReference>
<keyword evidence="5" id="KW-0804">Transcription</keyword>
<dbReference type="SUPFAM" id="SSF52172">
    <property type="entry name" value="CheY-like"/>
    <property type="match status" value="1"/>
</dbReference>
<dbReference type="Pfam" id="PF00486">
    <property type="entry name" value="Trans_reg_C"/>
    <property type="match status" value="1"/>
</dbReference>
<reference evidence="10 11" key="1">
    <citation type="journal article" date="2018" name="Nat. Biotechnol.">
        <title>A standardized bacterial taxonomy based on genome phylogeny substantially revises the tree of life.</title>
        <authorList>
            <person name="Parks D.H."/>
            <person name="Chuvochina M."/>
            <person name="Waite D.W."/>
            <person name="Rinke C."/>
            <person name="Skarshewski A."/>
            <person name="Chaumeil P.A."/>
            <person name="Hugenholtz P."/>
        </authorList>
    </citation>
    <scope>NUCLEOTIDE SEQUENCE [LARGE SCALE GENOMIC DNA]</scope>
    <source>
        <strain evidence="10">UBA8844</strain>
    </source>
</reference>
<dbReference type="CDD" id="cd00383">
    <property type="entry name" value="trans_reg_C"/>
    <property type="match status" value="1"/>
</dbReference>
<evidence type="ECO:0000256" key="6">
    <source>
        <dbReference type="PROSITE-ProRule" id="PRU00169"/>
    </source>
</evidence>
<dbReference type="FunFam" id="3.40.50.2300:FF:000002">
    <property type="entry name" value="DNA-binding response regulator PhoP"/>
    <property type="match status" value="1"/>
</dbReference>
<evidence type="ECO:0000256" key="5">
    <source>
        <dbReference type="ARBA" id="ARBA00023163"/>
    </source>
</evidence>
<sequence>MRLLLAEDDPQLRDAITRGLRELAFVVDSVGDGETAFTMALVNSYDAVILDILMPGMDGIAICRGLRARQMAVPILLLTARDAVDERIQGLDAGADDYLTKPFHFGELTARVRALLRRMSVVLPSTMAVGDLEIDTRLQQARRDGALLPLTAREFTLLAYLARHAGRIVSRGELAEHVWDENHDPNANLIDVYVSRLRRKVDGAGRRPLLHTRRGQGVLLSDDGDIAGERG</sequence>
<dbReference type="InterPro" id="IPR001789">
    <property type="entry name" value="Sig_transdc_resp-reg_receiver"/>
</dbReference>
<dbReference type="Proteomes" id="UP000264071">
    <property type="component" value="Unassembled WGS sequence"/>
</dbReference>
<dbReference type="SMART" id="SM00862">
    <property type="entry name" value="Trans_reg_C"/>
    <property type="match status" value="1"/>
</dbReference>
<dbReference type="OMA" id="VWGYDAY"/>
<feature type="DNA-binding region" description="OmpR/PhoB-type" evidence="7">
    <location>
        <begin position="124"/>
        <end position="222"/>
    </location>
</feature>
<evidence type="ECO:0000259" key="9">
    <source>
        <dbReference type="PROSITE" id="PS51755"/>
    </source>
</evidence>
<dbReference type="GO" id="GO:0006355">
    <property type="term" value="P:regulation of DNA-templated transcription"/>
    <property type="evidence" value="ECO:0007669"/>
    <property type="project" value="InterPro"/>
</dbReference>
<dbReference type="Gene3D" id="6.10.250.690">
    <property type="match status" value="1"/>
</dbReference>
<dbReference type="PROSITE" id="PS51755">
    <property type="entry name" value="OMPR_PHOB"/>
    <property type="match status" value="1"/>
</dbReference>
<keyword evidence="4 7" id="KW-0238">DNA-binding</keyword>
<dbReference type="GO" id="GO:0005829">
    <property type="term" value="C:cytosol"/>
    <property type="evidence" value="ECO:0007669"/>
    <property type="project" value="TreeGrafter"/>
</dbReference>
<dbReference type="PANTHER" id="PTHR48111:SF37">
    <property type="entry name" value="RESPONSE REGULATOR PROTEIN CARR"/>
    <property type="match status" value="1"/>
</dbReference>
<evidence type="ECO:0000313" key="10">
    <source>
        <dbReference type="EMBL" id="HCT58068.1"/>
    </source>
</evidence>
<feature type="modified residue" description="4-aspartylphosphate" evidence="6">
    <location>
        <position position="51"/>
    </location>
</feature>
<dbReference type="EMBL" id="DPIY01000010">
    <property type="protein sequence ID" value="HCT58068.1"/>
    <property type="molecule type" value="Genomic_DNA"/>
</dbReference>
<comment type="caution">
    <text evidence="10">The sequence shown here is derived from an EMBL/GenBank/DDBJ whole genome shotgun (WGS) entry which is preliminary data.</text>
</comment>
<dbReference type="GO" id="GO:0032993">
    <property type="term" value="C:protein-DNA complex"/>
    <property type="evidence" value="ECO:0007669"/>
    <property type="project" value="TreeGrafter"/>
</dbReference>
<keyword evidence="1 6" id="KW-0597">Phosphoprotein</keyword>